<feature type="transmembrane region" description="Helical" evidence="2">
    <location>
        <begin position="52"/>
        <end position="70"/>
    </location>
</feature>
<sequence length="186" mass="20375">MRLLDFIARLVFGIASIFLILLAGALICYAGWGVAQAIGQSADNIGSVLLEAVGYTIISIAVFDVGKYLLEEEAIRARELRHAGEARRSLTKFISTIAIAVFLEALVAVFEAAKQDMSMMLYPTLLMFVGVTLIVGLGIFQRLSIEVEIETGGPRKEPKNDAEAKEEREEEREAPEEEGPRTAQQS</sequence>
<evidence type="ECO:0000256" key="2">
    <source>
        <dbReference type="SAM" id="Phobius"/>
    </source>
</evidence>
<accession>A0A512E213</accession>
<reference evidence="3 4" key="1">
    <citation type="submission" date="2019-07" db="EMBL/GenBank/DDBJ databases">
        <title>Whole genome shotgun sequence of Skermanella aerolata NBRC 106429.</title>
        <authorList>
            <person name="Hosoyama A."/>
            <person name="Uohara A."/>
            <person name="Ohji S."/>
            <person name="Ichikawa N."/>
        </authorList>
    </citation>
    <scope>NUCLEOTIDE SEQUENCE [LARGE SCALE GENOMIC DNA]</scope>
    <source>
        <strain evidence="3 4">NBRC 106429</strain>
    </source>
</reference>
<name>A0A512E213_9PROT</name>
<proteinExistence type="predicted"/>
<keyword evidence="2" id="KW-1133">Transmembrane helix</keyword>
<keyword evidence="4" id="KW-1185">Reference proteome</keyword>
<gene>
    <name evidence="3" type="ORF">SAE02_68640</name>
</gene>
<dbReference type="RefSeq" id="WP_044436119.1">
    <property type="nucleotide sequence ID" value="NZ_BJYZ01000048.1"/>
</dbReference>
<feature type="compositionally biased region" description="Basic and acidic residues" evidence="1">
    <location>
        <begin position="153"/>
        <end position="167"/>
    </location>
</feature>
<comment type="caution">
    <text evidence="3">The sequence shown here is derived from an EMBL/GenBank/DDBJ whole genome shotgun (WGS) entry which is preliminary data.</text>
</comment>
<feature type="region of interest" description="Disordered" evidence="1">
    <location>
        <begin position="151"/>
        <end position="186"/>
    </location>
</feature>
<protein>
    <recommendedName>
        <fullName evidence="5">GNAT family acetyltransferase</fullName>
    </recommendedName>
</protein>
<dbReference type="AlphaFoldDB" id="A0A512E213"/>
<dbReference type="Proteomes" id="UP000321523">
    <property type="component" value="Unassembled WGS sequence"/>
</dbReference>
<feature type="compositionally biased region" description="Acidic residues" evidence="1">
    <location>
        <begin position="168"/>
        <end position="177"/>
    </location>
</feature>
<feature type="transmembrane region" description="Helical" evidence="2">
    <location>
        <begin position="119"/>
        <end position="140"/>
    </location>
</feature>
<evidence type="ECO:0000256" key="1">
    <source>
        <dbReference type="SAM" id="MobiDB-lite"/>
    </source>
</evidence>
<dbReference type="OrthoDB" id="7204915at2"/>
<keyword evidence="2" id="KW-0812">Transmembrane</keyword>
<evidence type="ECO:0008006" key="5">
    <source>
        <dbReference type="Google" id="ProtNLM"/>
    </source>
</evidence>
<keyword evidence="2" id="KW-0472">Membrane</keyword>
<feature type="transmembrane region" description="Helical" evidence="2">
    <location>
        <begin position="7"/>
        <end position="32"/>
    </location>
</feature>
<evidence type="ECO:0000313" key="3">
    <source>
        <dbReference type="EMBL" id="GEO42716.1"/>
    </source>
</evidence>
<evidence type="ECO:0000313" key="4">
    <source>
        <dbReference type="Proteomes" id="UP000321523"/>
    </source>
</evidence>
<organism evidence="3 4">
    <name type="scientific">Skermanella aerolata</name>
    <dbReference type="NCBI Taxonomy" id="393310"/>
    <lineage>
        <taxon>Bacteria</taxon>
        <taxon>Pseudomonadati</taxon>
        <taxon>Pseudomonadota</taxon>
        <taxon>Alphaproteobacteria</taxon>
        <taxon>Rhodospirillales</taxon>
        <taxon>Azospirillaceae</taxon>
        <taxon>Skermanella</taxon>
    </lineage>
</organism>
<dbReference type="EMBL" id="BJYZ01000048">
    <property type="protein sequence ID" value="GEO42716.1"/>
    <property type="molecule type" value="Genomic_DNA"/>
</dbReference>
<feature type="transmembrane region" description="Helical" evidence="2">
    <location>
        <begin position="90"/>
        <end position="113"/>
    </location>
</feature>